<comment type="caution">
    <text evidence="7">The sequence shown here is derived from an EMBL/GenBank/DDBJ whole genome shotgun (WGS) entry which is preliminary data.</text>
</comment>
<dbReference type="Pfam" id="PF00271">
    <property type="entry name" value="Helicase_C"/>
    <property type="match status" value="1"/>
</dbReference>
<dbReference type="InterPro" id="IPR014001">
    <property type="entry name" value="Helicase_ATP-bd"/>
</dbReference>
<dbReference type="GO" id="GO:0140658">
    <property type="term" value="F:ATP-dependent chromatin remodeler activity"/>
    <property type="evidence" value="ECO:0007669"/>
    <property type="project" value="TreeGrafter"/>
</dbReference>
<feature type="region of interest" description="Disordered" evidence="4">
    <location>
        <begin position="245"/>
        <end position="267"/>
    </location>
</feature>
<dbReference type="GO" id="GO:0003677">
    <property type="term" value="F:DNA binding"/>
    <property type="evidence" value="ECO:0007669"/>
    <property type="project" value="TreeGrafter"/>
</dbReference>
<keyword evidence="8" id="KW-1185">Reference proteome</keyword>
<dbReference type="InterPro" id="IPR049730">
    <property type="entry name" value="SNF2/RAD54-like_C"/>
</dbReference>
<feature type="compositionally biased region" description="Gly residues" evidence="4">
    <location>
        <begin position="543"/>
        <end position="560"/>
    </location>
</feature>
<feature type="compositionally biased region" description="Gly residues" evidence="4">
    <location>
        <begin position="490"/>
        <end position="503"/>
    </location>
</feature>
<comment type="subcellular location">
    <subcellularLocation>
        <location evidence="1">Nucleus</location>
    </subcellularLocation>
</comment>
<dbReference type="GO" id="GO:0016887">
    <property type="term" value="F:ATP hydrolysis activity"/>
    <property type="evidence" value="ECO:0007669"/>
    <property type="project" value="TreeGrafter"/>
</dbReference>
<name>A0A836C7V0_9STRA</name>
<feature type="compositionally biased region" description="Low complexity" evidence="4">
    <location>
        <begin position="475"/>
        <end position="489"/>
    </location>
</feature>
<feature type="domain" description="Helicase C-terminal" evidence="6">
    <location>
        <begin position="319"/>
        <end position="474"/>
    </location>
</feature>
<feature type="region of interest" description="Disordered" evidence="4">
    <location>
        <begin position="465"/>
        <end position="503"/>
    </location>
</feature>
<proteinExistence type="predicted"/>
<dbReference type="GO" id="GO:0005524">
    <property type="term" value="F:ATP binding"/>
    <property type="evidence" value="ECO:0007669"/>
    <property type="project" value="InterPro"/>
</dbReference>
<evidence type="ECO:0000259" key="5">
    <source>
        <dbReference type="PROSITE" id="PS51192"/>
    </source>
</evidence>
<reference evidence="7" key="1">
    <citation type="submission" date="2021-02" db="EMBL/GenBank/DDBJ databases">
        <title>First Annotated Genome of the Yellow-green Alga Tribonema minus.</title>
        <authorList>
            <person name="Mahan K.M."/>
        </authorList>
    </citation>
    <scope>NUCLEOTIDE SEQUENCE</scope>
    <source>
        <strain evidence="7">UTEX B ZZ1240</strain>
    </source>
</reference>
<protein>
    <submittedName>
        <fullName evidence="7">P-loop containing nucleoside triphosphate hydrolase protein</fullName>
    </submittedName>
</protein>
<dbReference type="CDD" id="cd18793">
    <property type="entry name" value="SF2_C_SNF"/>
    <property type="match status" value="1"/>
</dbReference>
<organism evidence="7 8">
    <name type="scientific">Tribonema minus</name>
    <dbReference type="NCBI Taxonomy" id="303371"/>
    <lineage>
        <taxon>Eukaryota</taxon>
        <taxon>Sar</taxon>
        <taxon>Stramenopiles</taxon>
        <taxon>Ochrophyta</taxon>
        <taxon>PX clade</taxon>
        <taxon>Xanthophyceae</taxon>
        <taxon>Tribonematales</taxon>
        <taxon>Tribonemataceae</taxon>
        <taxon>Tribonema</taxon>
    </lineage>
</organism>
<gene>
    <name evidence="7" type="ORF">JKP88DRAFT_203670</name>
</gene>
<dbReference type="SUPFAM" id="SSF52540">
    <property type="entry name" value="P-loop containing nucleoside triphosphate hydrolases"/>
    <property type="match status" value="2"/>
</dbReference>
<dbReference type="GO" id="GO:0042393">
    <property type="term" value="F:histone binding"/>
    <property type="evidence" value="ECO:0007669"/>
    <property type="project" value="TreeGrafter"/>
</dbReference>
<dbReference type="Gene3D" id="3.40.50.10810">
    <property type="entry name" value="Tandem AAA-ATPase domain"/>
    <property type="match status" value="1"/>
</dbReference>
<dbReference type="PANTHER" id="PTHR45623:SF14">
    <property type="entry name" value="CHROMODOMAIN-HELICASE-DNA-BINDING PROTEIN 1"/>
    <property type="match status" value="1"/>
</dbReference>
<dbReference type="SMART" id="SM00487">
    <property type="entry name" value="DEXDc"/>
    <property type="match status" value="1"/>
</dbReference>
<dbReference type="GO" id="GO:0000785">
    <property type="term" value="C:chromatin"/>
    <property type="evidence" value="ECO:0007669"/>
    <property type="project" value="TreeGrafter"/>
</dbReference>
<keyword evidence="3" id="KW-0539">Nucleus</keyword>
<evidence type="ECO:0000313" key="8">
    <source>
        <dbReference type="Proteomes" id="UP000664859"/>
    </source>
</evidence>
<evidence type="ECO:0000256" key="4">
    <source>
        <dbReference type="SAM" id="MobiDB-lite"/>
    </source>
</evidence>
<feature type="region of interest" description="Disordered" evidence="4">
    <location>
        <begin position="540"/>
        <end position="577"/>
    </location>
</feature>
<dbReference type="GO" id="GO:0005634">
    <property type="term" value="C:nucleus"/>
    <property type="evidence" value="ECO:0007669"/>
    <property type="project" value="UniProtKB-SubCell"/>
</dbReference>
<accession>A0A836C7V0</accession>
<evidence type="ECO:0000256" key="3">
    <source>
        <dbReference type="ARBA" id="ARBA00023242"/>
    </source>
</evidence>
<dbReference type="InterPro" id="IPR027417">
    <property type="entry name" value="P-loop_NTPase"/>
</dbReference>
<dbReference type="GO" id="GO:0034728">
    <property type="term" value="P:nucleosome organization"/>
    <property type="evidence" value="ECO:0007669"/>
    <property type="project" value="TreeGrafter"/>
</dbReference>
<evidence type="ECO:0000256" key="1">
    <source>
        <dbReference type="ARBA" id="ARBA00004123"/>
    </source>
</evidence>
<dbReference type="PANTHER" id="PTHR45623">
    <property type="entry name" value="CHROMODOMAIN-HELICASE-DNA-BINDING PROTEIN 3-RELATED-RELATED"/>
    <property type="match status" value="1"/>
</dbReference>
<evidence type="ECO:0000313" key="7">
    <source>
        <dbReference type="EMBL" id="KAG5175317.1"/>
    </source>
</evidence>
<dbReference type="InterPro" id="IPR001650">
    <property type="entry name" value="Helicase_C-like"/>
</dbReference>
<dbReference type="OrthoDB" id="1899296at2759"/>
<dbReference type="Gene3D" id="3.40.50.300">
    <property type="entry name" value="P-loop containing nucleotide triphosphate hydrolases"/>
    <property type="match status" value="1"/>
</dbReference>
<dbReference type="PROSITE" id="PS51192">
    <property type="entry name" value="HELICASE_ATP_BIND_1"/>
    <property type="match status" value="1"/>
</dbReference>
<dbReference type="PROSITE" id="PS51194">
    <property type="entry name" value="HELICASE_CTER"/>
    <property type="match status" value="1"/>
</dbReference>
<sequence length="634" mass="69770">MGLGKTLQSIAFMAYLRDTMRTPGPYLIVVPLSVLSNWLIEISRFAPSIRAVRFHGPKDERARIKAEELRDLKEFDAVVTTFEMLVSESNFFRRRFLWRLVVVDEGHRLKNDRSQLAQKLKQVPAYCRVLLTGTPLQNNLKELWALLHFLMPDVFTVASAEKFEEGFDLLRGVCDPQRLRQARALLSVVMLRRVKDQVRIPLPSKTELTLMVRLSVVQHAFYRHLLVSQESSQLEGIMAAAQAKAEERQTPVTDETTKTAASAAAPRQQQPITSVDYRKLMNLLLQLRKVCNHPYLLADFEGDDGGAEALVAASGKLQLLDRMLPRLRADGHRVLLFTQFTSMLDILEEYCIARSHEYARLDGDTNRVQRRLDIRRFNAPASPLFIFLISTRAGGLGINLASADTVILYDSDWNPQVDLQAMERAHRIGQTKPVRVYRMVCRGSVEERMVSRAEKKLYLNAMVAESQADDDDGETATGETTTGETADAADGGGGGSGAAGPGGMSKSELANLIRFGANAIFEAETEDYTDEDLDVLLGRREGTVGGGNEGPGEGGGGGAGATAAATGAGAGGAAAPPPPRTLVEVDLRQLDGVRYERQDRRGGGGGARLRRWRRRCGGWRRMGRWASASGSSAS</sequence>
<evidence type="ECO:0000259" key="6">
    <source>
        <dbReference type="PROSITE" id="PS51194"/>
    </source>
</evidence>
<evidence type="ECO:0000256" key="2">
    <source>
        <dbReference type="ARBA" id="ARBA00022801"/>
    </source>
</evidence>
<dbReference type="GO" id="GO:0003682">
    <property type="term" value="F:chromatin binding"/>
    <property type="evidence" value="ECO:0007669"/>
    <property type="project" value="TreeGrafter"/>
</dbReference>
<dbReference type="SMART" id="SM00490">
    <property type="entry name" value="HELICc"/>
    <property type="match status" value="1"/>
</dbReference>
<dbReference type="Proteomes" id="UP000664859">
    <property type="component" value="Unassembled WGS sequence"/>
</dbReference>
<feature type="domain" description="Helicase ATP-binding" evidence="5">
    <location>
        <begin position="1"/>
        <end position="153"/>
    </location>
</feature>
<dbReference type="InterPro" id="IPR038718">
    <property type="entry name" value="SNF2-like_sf"/>
</dbReference>
<dbReference type="InterPro" id="IPR000330">
    <property type="entry name" value="SNF2_N"/>
</dbReference>
<keyword evidence="2 7" id="KW-0378">Hydrolase</keyword>
<dbReference type="AlphaFoldDB" id="A0A836C7V0"/>
<dbReference type="EMBL" id="JAFCMP010000551">
    <property type="protein sequence ID" value="KAG5175317.1"/>
    <property type="molecule type" value="Genomic_DNA"/>
</dbReference>
<dbReference type="Pfam" id="PF00176">
    <property type="entry name" value="SNF2-rel_dom"/>
    <property type="match status" value="1"/>
</dbReference>